<dbReference type="AlphaFoldDB" id="A0A1N7NS14"/>
<gene>
    <name evidence="1" type="ORF">SAMN05421789_1176</name>
</gene>
<evidence type="ECO:0000313" key="1">
    <source>
        <dbReference type="EMBL" id="SIT01117.1"/>
    </source>
</evidence>
<protein>
    <submittedName>
        <fullName evidence="1">Predicted thiol-disulfide oxidoreductase YuxK, DCC family</fullName>
    </submittedName>
</protein>
<accession>A0A1N7NS14</accession>
<dbReference type="RefSeq" id="WP_076388389.1">
    <property type="nucleotide sequence ID" value="NZ_FTOI01000017.1"/>
</dbReference>
<dbReference type="EMBL" id="FTOI01000017">
    <property type="protein sequence ID" value="SIT01117.1"/>
    <property type="molecule type" value="Genomic_DNA"/>
</dbReference>
<organism evidence="1 2">
    <name type="scientific">Kaistella chaponensis</name>
    <dbReference type="NCBI Taxonomy" id="713588"/>
    <lineage>
        <taxon>Bacteria</taxon>
        <taxon>Pseudomonadati</taxon>
        <taxon>Bacteroidota</taxon>
        <taxon>Flavobacteriia</taxon>
        <taxon>Flavobacteriales</taxon>
        <taxon>Weeksellaceae</taxon>
        <taxon>Chryseobacterium group</taxon>
        <taxon>Kaistella</taxon>
    </lineage>
</organism>
<evidence type="ECO:0000313" key="2">
    <source>
        <dbReference type="Proteomes" id="UP000185839"/>
    </source>
</evidence>
<dbReference type="PANTHER" id="PTHR33639:SF2">
    <property type="entry name" value="DUF393 DOMAIN-CONTAINING PROTEIN"/>
    <property type="match status" value="1"/>
</dbReference>
<proteinExistence type="predicted"/>
<dbReference type="InterPro" id="IPR007263">
    <property type="entry name" value="DCC1-like"/>
</dbReference>
<dbReference type="Pfam" id="PF04134">
    <property type="entry name" value="DCC1-like"/>
    <property type="match status" value="1"/>
</dbReference>
<dbReference type="OrthoDB" id="9785438at2"/>
<dbReference type="GO" id="GO:0015035">
    <property type="term" value="F:protein-disulfide reductase activity"/>
    <property type="evidence" value="ECO:0007669"/>
    <property type="project" value="InterPro"/>
</dbReference>
<reference evidence="2" key="1">
    <citation type="submission" date="2017-01" db="EMBL/GenBank/DDBJ databases">
        <authorList>
            <person name="Varghese N."/>
            <person name="Submissions S."/>
        </authorList>
    </citation>
    <scope>NUCLEOTIDE SEQUENCE [LARGE SCALE GENOMIC DNA]</scope>
    <source>
        <strain evidence="2">DSM 23145</strain>
    </source>
</reference>
<dbReference type="InterPro" id="IPR052927">
    <property type="entry name" value="DCC_oxidoreductase"/>
</dbReference>
<dbReference type="Proteomes" id="UP000185839">
    <property type="component" value="Unassembled WGS sequence"/>
</dbReference>
<name>A0A1N7NS14_9FLAO</name>
<dbReference type="PANTHER" id="PTHR33639">
    <property type="entry name" value="THIOL-DISULFIDE OXIDOREDUCTASE DCC"/>
    <property type="match status" value="1"/>
</dbReference>
<sequence>MVDSTKFYVFYDGDCGFCNHWVQWILKNDGKDQFLFASLQSEFGQKFLNERGLENKIFSTLYLWKPNVFYLKKLQAALKIARILGGKFAIIGNFNFFPVLLSDFVYDQIAKNRTKLASQKCFLPNEKERAKFVQ</sequence>
<keyword evidence="2" id="KW-1185">Reference proteome</keyword>